<dbReference type="InterPro" id="IPR006062">
    <property type="entry name" value="His_biosynth"/>
</dbReference>
<reference evidence="10" key="1">
    <citation type="submission" date="2019-06" db="EMBL/GenBank/DDBJ databases">
        <authorList>
            <person name="Murdoch R.W."/>
            <person name="Fathepure B."/>
        </authorList>
    </citation>
    <scope>NUCLEOTIDE SEQUENCE</scope>
</reference>
<dbReference type="GO" id="GO:0000105">
    <property type="term" value="P:L-histidine biosynthetic process"/>
    <property type="evidence" value="ECO:0007669"/>
    <property type="project" value="UniProtKB-UniPathway"/>
</dbReference>
<evidence type="ECO:0000256" key="8">
    <source>
        <dbReference type="ARBA" id="ARBA00023102"/>
    </source>
</evidence>
<gene>
    <name evidence="10" type="primary">hisA</name>
    <name evidence="10" type="ORF">KBTEX_00289</name>
</gene>
<keyword evidence="6" id="KW-0963">Cytoplasm</keyword>
<keyword evidence="8" id="KW-0368">Histidine biosynthesis</keyword>
<evidence type="ECO:0000256" key="4">
    <source>
        <dbReference type="ARBA" id="ARBA00009667"/>
    </source>
</evidence>
<accession>A0A5B8R7J7</accession>
<sequence length="251" mass="26566">MDSDMLLIPAIDLKEGKCVRLRQGRMDDETIFSDDPVAIAGRWIEAGARRIHIVDLNGAVAGFPVNADIIGRIAEEYPDVEIQVGGGIRSFDVIQTYLDVGVDYVIIGTQAVRRPAFVDDACDEFPGHIIVGLDAKDGMVATDGWEQVSQASAEDMARRFEAAGVEALVFTDIGRDGMMRGVNVEATARLARAVEIPVIASGGVSSMDDVRALCAAADSGISGAIVGRALYEGGLDLAEAQRTANELTGAV</sequence>
<dbReference type="FunFam" id="3.20.20.70:FF:000009">
    <property type="entry name" value="1-(5-phosphoribosyl)-5-[(5-phosphoribosylamino)methylideneamino] imidazole-4-carboxamide isomerase"/>
    <property type="match status" value="1"/>
</dbReference>
<dbReference type="InterPro" id="IPR013785">
    <property type="entry name" value="Aldolase_TIM"/>
</dbReference>
<organism evidence="10">
    <name type="scientific">uncultured organism</name>
    <dbReference type="NCBI Taxonomy" id="155900"/>
    <lineage>
        <taxon>unclassified sequences</taxon>
        <taxon>environmental samples</taxon>
    </lineage>
</organism>
<dbReference type="NCBIfam" id="NF010112">
    <property type="entry name" value="PRK13585.1"/>
    <property type="match status" value="1"/>
</dbReference>
<comment type="subcellular location">
    <subcellularLocation>
        <location evidence="2">Cytoplasm</location>
    </subcellularLocation>
</comment>
<dbReference type="Gene3D" id="3.20.20.70">
    <property type="entry name" value="Aldolase class I"/>
    <property type="match status" value="1"/>
</dbReference>
<name>A0A5B8R7J7_9ZZZZ</name>
<dbReference type="InterPro" id="IPR044524">
    <property type="entry name" value="Isoase_HisA-like"/>
</dbReference>
<protein>
    <recommendedName>
        <fullName evidence="5">1-(5-phosphoribosyl)-5-[(5-phosphoribosylamino)methylideneamino]imidazole-4-carboxamideisomerase</fullName>
        <ecNumber evidence="5">5.3.1.16</ecNumber>
    </recommendedName>
</protein>
<evidence type="ECO:0000256" key="3">
    <source>
        <dbReference type="ARBA" id="ARBA00005133"/>
    </source>
</evidence>
<comment type="pathway">
    <text evidence="3">Amino-acid biosynthesis; L-histidine biosynthesis; L-histidine from 5-phospho-alpha-D-ribose 1-diphosphate: step 4/9.</text>
</comment>
<evidence type="ECO:0000313" key="10">
    <source>
        <dbReference type="EMBL" id="QEA03988.1"/>
    </source>
</evidence>
<dbReference type="PANTHER" id="PTHR43090:SF2">
    <property type="entry name" value="1-(5-PHOSPHORIBOSYL)-5-[(5-PHOSPHORIBOSYLAMINO)METHYLIDENEAMINO] IMIDAZOLE-4-CARBOXAMIDE ISOMERASE"/>
    <property type="match status" value="1"/>
</dbReference>
<dbReference type="AlphaFoldDB" id="A0A5B8R7J7"/>
<dbReference type="EMBL" id="MN079078">
    <property type="protein sequence ID" value="QEA03988.1"/>
    <property type="molecule type" value="Genomic_DNA"/>
</dbReference>
<dbReference type="CDD" id="cd04732">
    <property type="entry name" value="HisA"/>
    <property type="match status" value="1"/>
</dbReference>
<evidence type="ECO:0000256" key="5">
    <source>
        <dbReference type="ARBA" id="ARBA00012550"/>
    </source>
</evidence>
<dbReference type="SUPFAM" id="SSF51366">
    <property type="entry name" value="Ribulose-phoshate binding barrel"/>
    <property type="match status" value="1"/>
</dbReference>
<dbReference type="PANTHER" id="PTHR43090">
    <property type="entry name" value="1-(5-PHOSPHORIBOSYL)-5-[(5-PHOSPHORIBOSYLAMINO)METHYLIDENEAMINO] IMIDAZOLE-4-CARBOXAMIDE ISOMERASE"/>
    <property type="match status" value="1"/>
</dbReference>
<dbReference type="NCBIfam" id="TIGR00007">
    <property type="entry name" value="1-(5-phosphoribosyl)-5-[(5-phosphoribosylamino)methylideneamino]imidazole-4-carboxamide isomerase"/>
    <property type="match status" value="1"/>
</dbReference>
<dbReference type="UniPathway" id="UPA00031">
    <property type="reaction ID" value="UER00009"/>
</dbReference>
<keyword evidence="7" id="KW-0028">Amino-acid biosynthesis</keyword>
<evidence type="ECO:0000256" key="6">
    <source>
        <dbReference type="ARBA" id="ARBA00022490"/>
    </source>
</evidence>
<evidence type="ECO:0000256" key="9">
    <source>
        <dbReference type="ARBA" id="ARBA00023235"/>
    </source>
</evidence>
<dbReference type="InterPro" id="IPR011060">
    <property type="entry name" value="RibuloseP-bd_barrel"/>
</dbReference>
<dbReference type="EC" id="5.3.1.16" evidence="5"/>
<dbReference type="Pfam" id="PF00977">
    <property type="entry name" value="His_biosynth"/>
    <property type="match status" value="1"/>
</dbReference>
<dbReference type="GO" id="GO:0000162">
    <property type="term" value="P:L-tryptophan biosynthetic process"/>
    <property type="evidence" value="ECO:0007669"/>
    <property type="project" value="TreeGrafter"/>
</dbReference>
<dbReference type="GO" id="GO:0003949">
    <property type="term" value="F:1-(5-phosphoribosyl)-5-[(5-phosphoribosylamino)methylideneamino]imidazole-4-carboxamide isomerase activity"/>
    <property type="evidence" value="ECO:0007669"/>
    <property type="project" value="UniProtKB-EC"/>
</dbReference>
<evidence type="ECO:0000256" key="7">
    <source>
        <dbReference type="ARBA" id="ARBA00022605"/>
    </source>
</evidence>
<dbReference type="InterPro" id="IPR006063">
    <property type="entry name" value="HisA_bact_arch"/>
</dbReference>
<keyword evidence="9 10" id="KW-0413">Isomerase</keyword>
<evidence type="ECO:0000256" key="2">
    <source>
        <dbReference type="ARBA" id="ARBA00004496"/>
    </source>
</evidence>
<comment type="similarity">
    <text evidence="4">Belongs to the HisA/HisF family.</text>
</comment>
<dbReference type="HAMAP" id="MF_01014">
    <property type="entry name" value="HisA"/>
    <property type="match status" value="1"/>
</dbReference>
<evidence type="ECO:0000256" key="1">
    <source>
        <dbReference type="ARBA" id="ARBA00000901"/>
    </source>
</evidence>
<comment type="catalytic activity">
    <reaction evidence="1">
        <text>1-(5-phospho-beta-D-ribosyl)-5-[(5-phospho-beta-D-ribosylamino)methylideneamino]imidazole-4-carboxamide = 5-[(5-phospho-1-deoxy-D-ribulos-1-ylimino)methylamino]-1-(5-phospho-beta-D-ribosyl)imidazole-4-carboxamide</text>
        <dbReference type="Rhea" id="RHEA:15469"/>
        <dbReference type="ChEBI" id="CHEBI:58435"/>
        <dbReference type="ChEBI" id="CHEBI:58525"/>
        <dbReference type="EC" id="5.3.1.16"/>
    </reaction>
</comment>
<dbReference type="InterPro" id="IPR023016">
    <property type="entry name" value="HisA/PriA"/>
</dbReference>
<proteinExistence type="inferred from homology"/>